<organism evidence="2">
    <name type="scientific">bioreactor metagenome</name>
    <dbReference type="NCBI Taxonomy" id="1076179"/>
    <lineage>
        <taxon>unclassified sequences</taxon>
        <taxon>metagenomes</taxon>
        <taxon>ecological metagenomes</taxon>
    </lineage>
</organism>
<dbReference type="SUPFAM" id="SSF52218">
    <property type="entry name" value="Flavoproteins"/>
    <property type="match status" value="1"/>
</dbReference>
<accession>A0A644W605</accession>
<dbReference type="EMBL" id="VSSQ01000641">
    <property type="protein sequence ID" value="MPL99018.1"/>
    <property type="molecule type" value="Genomic_DNA"/>
</dbReference>
<reference evidence="2" key="1">
    <citation type="submission" date="2019-08" db="EMBL/GenBank/DDBJ databases">
        <authorList>
            <person name="Kucharzyk K."/>
            <person name="Murdoch R.W."/>
            <person name="Higgins S."/>
            <person name="Loffler F."/>
        </authorList>
    </citation>
    <scope>NUCLEOTIDE SEQUENCE</scope>
</reference>
<dbReference type="InterPro" id="IPR004465">
    <property type="entry name" value="RNR_NrdI"/>
</dbReference>
<dbReference type="PANTHER" id="PTHR37297">
    <property type="entry name" value="PROTEIN NRDI"/>
    <property type="match status" value="1"/>
</dbReference>
<sequence>MGGLVYFSSRSGNTARFIRALGLRADRIPVAAEAPMPAPRAPFVLVTPTYADGAGRGALHKQVIRFLNDPDTRAQLRGVIAGGNRNFGALFALAGDVIAQKCAVPVLYRFELAGTPTDIARVTEGLDRFWKTQFSTAI</sequence>
<gene>
    <name evidence="2" type="primary">nrdI_1</name>
    <name evidence="2" type="ORF">SDC9_45231</name>
</gene>
<proteinExistence type="inferred from homology"/>
<comment type="caution">
    <text evidence="2">The sequence shown here is derived from an EMBL/GenBank/DDBJ whole genome shotgun (WGS) entry which is preliminary data.</text>
</comment>
<protein>
    <submittedName>
        <fullName evidence="2">Protein NrdI</fullName>
    </submittedName>
</protein>
<evidence type="ECO:0000256" key="1">
    <source>
        <dbReference type="ARBA" id="ARBA00009942"/>
    </source>
</evidence>
<dbReference type="HAMAP" id="MF_00128">
    <property type="entry name" value="NrdI"/>
    <property type="match status" value="1"/>
</dbReference>
<evidence type="ECO:0000313" key="2">
    <source>
        <dbReference type="EMBL" id="MPL99018.1"/>
    </source>
</evidence>
<dbReference type="PIRSF" id="PIRSF005087">
    <property type="entry name" value="NrdI"/>
    <property type="match status" value="1"/>
</dbReference>
<dbReference type="InterPro" id="IPR020852">
    <property type="entry name" value="RNR_Ib_NrdI_bac"/>
</dbReference>
<dbReference type="NCBIfam" id="TIGR00333">
    <property type="entry name" value="nrdI"/>
    <property type="match status" value="1"/>
</dbReference>
<dbReference type="GO" id="GO:0010181">
    <property type="term" value="F:FMN binding"/>
    <property type="evidence" value="ECO:0007669"/>
    <property type="project" value="InterPro"/>
</dbReference>
<name>A0A644W605_9ZZZZ</name>
<dbReference type="Gene3D" id="3.40.50.360">
    <property type="match status" value="1"/>
</dbReference>
<comment type="similarity">
    <text evidence="1">Belongs to the NrdI family.</text>
</comment>
<dbReference type="PANTHER" id="PTHR37297:SF1">
    <property type="entry name" value="PROTEIN NRDI"/>
    <property type="match status" value="1"/>
</dbReference>
<dbReference type="AlphaFoldDB" id="A0A644W605"/>
<dbReference type="Pfam" id="PF07972">
    <property type="entry name" value="Flavodoxin_NdrI"/>
    <property type="match status" value="1"/>
</dbReference>
<dbReference type="InterPro" id="IPR029039">
    <property type="entry name" value="Flavoprotein-like_sf"/>
</dbReference>